<dbReference type="AlphaFoldDB" id="A0A139AV84"/>
<evidence type="ECO:0000313" key="2">
    <source>
        <dbReference type="EMBL" id="KXS20395.1"/>
    </source>
</evidence>
<feature type="region of interest" description="Disordered" evidence="1">
    <location>
        <begin position="419"/>
        <end position="446"/>
    </location>
</feature>
<proteinExistence type="predicted"/>
<feature type="compositionally biased region" description="Gly residues" evidence="1">
    <location>
        <begin position="422"/>
        <end position="434"/>
    </location>
</feature>
<sequence length="802" mass="84425">MRPVHSVTETPGRLRSARSTVDMVSVSDGNLQDRRLVLSIEQPMRGPRHHHRTWIRFFRETRETSGEIGLGGRKHWTTNSGHRRWTGSTRTRKNNGTDANGEIQDAVLRAEVYSVGKVELLAFGGCFGHSATTTHFLPTSAIAATMSVLRVELRCHANKDTLGRILGTQSTQAVSSPGNAYGCCSVTVWDFLAPAAASVAARPRNGHAAVALRGFSRGLLGTGNVSHHSARHTHTVAATHDDTHARTDTPTPASVALLSHVTPQAELRRRPSKSRLDTSLVAPSVSALEAAARTIDPALTWVAYAVTAHSDEARLLTHGHRTAALAAALKHPDPRAGAAAARQVIRDGKNAQRILQERLDGLAQAADGDATDDRPPHPLPARRLVGPDHRDYYLAMRAELRAGNSRGVRALWDDLVADDGPGSTGSGSGSGSGRDGVVQPTQTQPQSRTLLLPASLLPHRKCLLAAYVDLVDVHAGERAFKDIVLEEANRQRVPRVATGKKEKSKEKLPTTYHYLSATLPRLHLDPEVPALLLSLYARASMPHESLALFDDLVQRRWGPAPDRRAYEALAACLGEAGVGAGGGSATSRAPGTAPAPAPYPTGIPAARAVVRAMTDAGLRPGAETVEALVGVCEHVAAGGGAGASEAWRVAEHYVTYLRDMAGAIAVTPAIWAVLIRMAARGAGAGAGAGSEDSGGAAGGAGGSGAAAASLYAVATPGEPALRRADAMFRGMPAQGALPDRACYEALVLALDERGGGAEWADRRVVELVDEMVRKGVPRSWRVDEAAVRAGERLGATGGGGGW</sequence>
<gene>
    <name evidence="2" type="ORF">M427DRAFT_28126</name>
</gene>
<keyword evidence="3" id="KW-1185">Reference proteome</keyword>
<dbReference type="Proteomes" id="UP000070544">
    <property type="component" value="Unassembled WGS sequence"/>
</dbReference>
<feature type="compositionally biased region" description="Basic residues" evidence="1">
    <location>
        <begin position="72"/>
        <end position="93"/>
    </location>
</feature>
<dbReference type="EMBL" id="KQ965735">
    <property type="protein sequence ID" value="KXS20395.1"/>
    <property type="molecule type" value="Genomic_DNA"/>
</dbReference>
<dbReference type="OrthoDB" id="10653190at2759"/>
<dbReference type="InterPro" id="IPR011990">
    <property type="entry name" value="TPR-like_helical_dom_sf"/>
</dbReference>
<feature type="region of interest" description="Disordered" evidence="1">
    <location>
        <begin position="68"/>
        <end position="98"/>
    </location>
</feature>
<evidence type="ECO:0008006" key="4">
    <source>
        <dbReference type="Google" id="ProtNLM"/>
    </source>
</evidence>
<accession>A0A139AV84</accession>
<protein>
    <recommendedName>
        <fullName evidence="4">Pentacotripeptide-repeat region of PRORP domain-containing protein</fullName>
    </recommendedName>
</protein>
<organism evidence="2 3">
    <name type="scientific">Gonapodya prolifera (strain JEL478)</name>
    <name type="common">Monoblepharis prolifera</name>
    <dbReference type="NCBI Taxonomy" id="1344416"/>
    <lineage>
        <taxon>Eukaryota</taxon>
        <taxon>Fungi</taxon>
        <taxon>Fungi incertae sedis</taxon>
        <taxon>Chytridiomycota</taxon>
        <taxon>Chytridiomycota incertae sedis</taxon>
        <taxon>Monoblepharidomycetes</taxon>
        <taxon>Monoblepharidales</taxon>
        <taxon>Gonapodyaceae</taxon>
        <taxon>Gonapodya</taxon>
    </lineage>
</organism>
<name>A0A139AV84_GONPJ</name>
<reference evidence="2 3" key="1">
    <citation type="journal article" date="2015" name="Genome Biol. Evol.">
        <title>Phylogenomic analyses indicate that early fungi evolved digesting cell walls of algal ancestors of land plants.</title>
        <authorList>
            <person name="Chang Y."/>
            <person name="Wang S."/>
            <person name="Sekimoto S."/>
            <person name="Aerts A.L."/>
            <person name="Choi C."/>
            <person name="Clum A."/>
            <person name="LaButti K.M."/>
            <person name="Lindquist E.A."/>
            <person name="Yee Ngan C."/>
            <person name="Ohm R.A."/>
            <person name="Salamov A.A."/>
            <person name="Grigoriev I.V."/>
            <person name="Spatafora J.W."/>
            <person name="Berbee M.L."/>
        </authorList>
    </citation>
    <scope>NUCLEOTIDE SEQUENCE [LARGE SCALE GENOMIC DNA]</scope>
    <source>
        <strain evidence="2 3">JEL478</strain>
    </source>
</reference>
<dbReference type="Gene3D" id="1.25.40.10">
    <property type="entry name" value="Tetratricopeptide repeat domain"/>
    <property type="match status" value="1"/>
</dbReference>
<evidence type="ECO:0000313" key="3">
    <source>
        <dbReference type="Proteomes" id="UP000070544"/>
    </source>
</evidence>
<feature type="region of interest" description="Disordered" evidence="1">
    <location>
        <begin position="366"/>
        <end position="385"/>
    </location>
</feature>
<evidence type="ECO:0000256" key="1">
    <source>
        <dbReference type="SAM" id="MobiDB-lite"/>
    </source>
</evidence>